<dbReference type="EMBL" id="GBRH01198525">
    <property type="protein sequence ID" value="JAD99370.1"/>
    <property type="molecule type" value="Transcribed_RNA"/>
</dbReference>
<organism evidence="1">
    <name type="scientific">Arundo donax</name>
    <name type="common">Giant reed</name>
    <name type="synonym">Donax arundinaceus</name>
    <dbReference type="NCBI Taxonomy" id="35708"/>
    <lineage>
        <taxon>Eukaryota</taxon>
        <taxon>Viridiplantae</taxon>
        <taxon>Streptophyta</taxon>
        <taxon>Embryophyta</taxon>
        <taxon>Tracheophyta</taxon>
        <taxon>Spermatophyta</taxon>
        <taxon>Magnoliopsida</taxon>
        <taxon>Liliopsida</taxon>
        <taxon>Poales</taxon>
        <taxon>Poaceae</taxon>
        <taxon>PACMAD clade</taxon>
        <taxon>Arundinoideae</taxon>
        <taxon>Arundineae</taxon>
        <taxon>Arundo</taxon>
    </lineage>
</organism>
<reference evidence="1" key="1">
    <citation type="submission" date="2014-09" db="EMBL/GenBank/DDBJ databases">
        <authorList>
            <person name="Magalhaes I.L.F."/>
            <person name="Oliveira U."/>
            <person name="Santos F.R."/>
            <person name="Vidigal T.H.D.A."/>
            <person name="Brescovit A.D."/>
            <person name="Santos A.J."/>
        </authorList>
    </citation>
    <scope>NUCLEOTIDE SEQUENCE</scope>
    <source>
        <tissue evidence="1">Shoot tissue taken approximately 20 cm above the soil surface</tissue>
    </source>
</reference>
<name>A0A0A9ENB9_ARUDO</name>
<dbReference type="AlphaFoldDB" id="A0A0A9ENB9"/>
<reference evidence="1" key="2">
    <citation type="journal article" date="2015" name="Data Brief">
        <title>Shoot transcriptome of the giant reed, Arundo donax.</title>
        <authorList>
            <person name="Barrero R.A."/>
            <person name="Guerrero F.D."/>
            <person name="Moolhuijzen P."/>
            <person name="Goolsby J.A."/>
            <person name="Tidwell J."/>
            <person name="Bellgard S.E."/>
            <person name="Bellgard M.I."/>
        </authorList>
    </citation>
    <scope>NUCLEOTIDE SEQUENCE</scope>
    <source>
        <tissue evidence="1">Shoot tissue taken approximately 20 cm above the soil surface</tissue>
    </source>
</reference>
<sequence>MFMNYFYLMHICRDSTTRCLFCACSMSCLTR</sequence>
<proteinExistence type="predicted"/>
<evidence type="ECO:0000313" key="1">
    <source>
        <dbReference type="EMBL" id="JAD99370.1"/>
    </source>
</evidence>
<protein>
    <submittedName>
        <fullName evidence="1">Uncharacterized protein</fullName>
    </submittedName>
</protein>
<accession>A0A0A9ENB9</accession>